<dbReference type="SUPFAM" id="SSF48498">
    <property type="entry name" value="Tetracyclin repressor-like, C-terminal domain"/>
    <property type="match status" value="1"/>
</dbReference>
<dbReference type="InterPro" id="IPR001647">
    <property type="entry name" value="HTH_TetR"/>
</dbReference>
<dbReference type="Gene3D" id="1.10.357.10">
    <property type="entry name" value="Tetracycline Repressor, domain 2"/>
    <property type="match status" value="1"/>
</dbReference>
<protein>
    <submittedName>
        <fullName evidence="6">TetR/AcrR family transcriptional regulator</fullName>
    </submittedName>
</protein>
<dbReference type="Pfam" id="PF13305">
    <property type="entry name" value="TetR_C_33"/>
    <property type="match status" value="1"/>
</dbReference>
<dbReference type="InterPro" id="IPR025996">
    <property type="entry name" value="MT1864/Rv1816-like_C"/>
</dbReference>
<name>A0ABS0B6W8_9GAMM</name>
<evidence type="ECO:0000259" key="5">
    <source>
        <dbReference type="PROSITE" id="PS50977"/>
    </source>
</evidence>
<dbReference type="PANTHER" id="PTHR30055:SF220">
    <property type="entry name" value="TETR-FAMILY REGULATORY PROTEIN"/>
    <property type="match status" value="1"/>
</dbReference>
<keyword evidence="7" id="KW-1185">Reference proteome</keyword>
<dbReference type="Pfam" id="PF00440">
    <property type="entry name" value="TetR_N"/>
    <property type="match status" value="1"/>
</dbReference>
<feature type="DNA-binding region" description="H-T-H motif" evidence="4">
    <location>
        <begin position="42"/>
        <end position="61"/>
    </location>
</feature>
<accession>A0ABS0B6W8</accession>
<evidence type="ECO:0000313" key="7">
    <source>
        <dbReference type="Proteomes" id="UP001429984"/>
    </source>
</evidence>
<evidence type="ECO:0000256" key="1">
    <source>
        <dbReference type="ARBA" id="ARBA00023015"/>
    </source>
</evidence>
<evidence type="ECO:0000313" key="6">
    <source>
        <dbReference type="EMBL" id="MBF6023404.1"/>
    </source>
</evidence>
<reference evidence="6 7" key="1">
    <citation type="submission" date="2020-11" db="EMBL/GenBank/DDBJ databases">
        <title>Draft Genome Sequence and Secondary Metabolite Biosynthetic Potential of the Lysobacter niastensis Type strain DSM 18481.</title>
        <authorList>
            <person name="Turrini P."/>
            <person name="Artuso I."/>
            <person name="Tescari M."/>
            <person name="Lugli G.A."/>
            <person name="Frangipani E."/>
            <person name="Ventura M."/>
            <person name="Visca P."/>
        </authorList>
    </citation>
    <scope>NUCLEOTIDE SEQUENCE [LARGE SCALE GENOMIC DNA]</scope>
    <source>
        <strain evidence="6 7">DSM 18481</strain>
    </source>
</reference>
<evidence type="ECO:0000256" key="3">
    <source>
        <dbReference type="ARBA" id="ARBA00023163"/>
    </source>
</evidence>
<dbReference type="InterPro" id="IPR009057">
    <property type="entry name" value="Homeodomain-like_sf"/>
</dbReference>
<comment type="caution">
    <text evidence="6">The sequence shown here is derived from an EMBL/GenBank/DDBJ whole genome shotgun (WGS) entry which is preliminary data.</text>
</comment>
<keyword evidence="1" id="KW-0805">Transcription regulation</keyword>
<keyword evidence="3" id="KW-0804">Transcription</keyword>
<dbReference type="InterPro" id="IPR036271">
    <property type="entry name" value="Tet_transcr_reg_TetR-rel_C_sf"/>
</dbReference>
<dbReference type="PROSITE" id="PS50977">
    <property type="entry name" value="HTH_TETR_2"/>
    <property type="match status" value="1"/>
</dbReference>
<gene>
    <name evidence="6" type="ORF">IU514_05090</name>
</gene>
<dbReference type="Proteomes" id="UP001429984">
    <property type="component" value="Unassembled WGS sequence"/>
</dbReference>
<sequence length="212" mass="22935">MPRKIAAPKPPDPPRYHHGDLRAALIQATDAILSENGVEGFTLREAARRAGVSAAAPAYHFGSSAGLLSEVAALGFDQLAAHLEVDPEKGSPTQRLRQQGVGYVRFALSHPGRFQLMFRRDLLSAEHEGLKAAGDRAFGQLVSAIRSMHGIPADQPLSPGERAEVLAAWSLVHGFARLALDTELSHLHQGANNQELLETVLPRILESQWPDP</sequence>
<dbReference type="RefSeq" id="WP_194930026.1">
    <property type="nucleotide sequence ID" value="NZ_JADLZT010000003.1"/>
</dbReference>
<evidence type="ECO:0000256" key="2">
    <source>
        <dbReference type="ARBA" id="ARBA00023125"/>
    </source>
</evidence>
<proteinExistence type="predicted"/>
<feature type="domain" description="HTH tetR-type" evidence="5">
    <location>
        <begin position="19"/>
        <end position="79"/>
    </location>
</feature>
<dbReference type="PANTHER" id="PTHR30055">
    <property type="entry name" value="HTH-TYPE TRANSCRIPTIONAL REGULATOR RUTR"/>
    <property type="match status" value="1"/>
</dbReference>
<dbReference type="EMBL" id="JADLZT010000003">
    <property type="protein sequence ID" value="MBF6023404.1"/>
    <property type="molecule type" value="Genomic_DNA"/>
</dbReference>
<organism evidence="6 7">
    <name type="scientific">Lysobacter niastensis</name>
    <dbReference type="NCBI Taxonomy" id="380629"/>
    <lineage>
        <taxon>Bacteria</taxon>
        <taxon>Pseudomonadati</taxon>
        <taxon>Pseudomonadota</taxon>
        <taxon>Gammaproteobacteria</taxon>
        <taxon>Lysobacterales</taxon>
        <taxon>Lysobacteraceae</taxon>
        <taxon>Lysobacter</taxon>
    </lineage>
</organism>
<keyword evidence="2 4" id="KW-0238">DNA-binding</keyword>
<dbReference type="InterPro" id="IPR050109">
    <property type="entry name" value="HTH-type_TetR-like_transc_reg"/>
</dbReference>
<evidence type="ECO:0000256" key="4">
    <source>
        <dbReference type="PROSITE-ProRule" id="PRU00335"/>
    </source>
</evidence>
<dbReference type="SUPFAM" id="SSF46689">
    <property type="entry name" value="Homeodomain-like"/>
    <property type="match status" value="1"/>
</dbReference>